<feature type="transmembrane region" description="Helical" evidence="7">
    <location>
        <begin position="9"/>
        <end position="31"/>
    </location>
</feature>
<dbReference type="PROSITE" id="PS51384">
    <property type="entry name" value="FAD_FR"/>
    <property type="match status" value="1"/>
</dbReference>
<feature type="transmembrane region" description="Helical" evidence="7">
    <location>
        <begin position="103"/>
        <end position="128"/>
    </location>
</feature>
<name>A0A507DSR1_9FUNG</name>
<dbReference type="GO" id="GO:0016175">
    <property type="term" value="F:superoxide-generating NAD(P)H oxidase activity"/>
    <property type="evidence" value="ECO:0007669"/>
    <property type="project" value="TreeGrafter"/>
</dbReference>
<dbReference type="InterPro" id="IPR017927">
    <property type="entry name" value="FAD-bd_FR_type"/>
</dbReference>
<feature type="transmembrane region" description="Helical" evidence="7">
    <location>
        <begin position="191"/>
        <end position="212"/>
    </location>
</feature>
<feature type="transmembrane region" description="Helical" evidence="7">
    <location>
        <begin position="269"/>
        <end position="286"/>
    </location>
</feature>
<comment type="caution">
    <text evidence="9">The sequence shown here is derived from an EMBL/GenBank/DDBJ whole genome shotgun (WGS) entry which is preliminary data.</text>
</comment>
<dbReference type="EMBL" id="QEAQ01000150">
    <property type="protein sequence ID" value="TPX54576.1"/>
    <property type="molecule type" value="Genomic_DNA"/>
</dbReference>
<keyword evidence="5" id="KW-0813">Transport</keyword>
<evidence type="ECO:0000313" key="10">
    <source>
        <dbReference type="Proteomes" id="UP000318582"/>
    </source>
</evidence>
<proteinExistence type="predicted"/>
<evidence type="ECO:0000259" key="8">
    <source>
        <dbReference type="PROSITE" id="PS51384"/>
    </source>
</evidence>
<evidence type="ECO:0000256" key="5">
    <source>
        <dbReference type="ARBA" id="ARBA00023065"/>
    </source>
</evidence>
<dbReference type="SUPFAM" id="SSF63380">
    <property type="entry name" value="Riboflavin synthase domain-like"/>
    <property type="match status" value="1"/>
</dbReference>
<evidence type="ECO:0000256" key="2">
    <source>
        <dbReference type="ARBA" id="ARBA00022692"/>
    </source>
</evidence>
<dbReference type="PANTHER" id="PTHR11972:SF69">
    <property type="entry name" value="FERRIC REDUCTION OXIDASE 6-RELATED"/>
    <property type="match status" value="1"/>
</dbReference>
<dbReference type="Pfam" id="PF01794">
    <property type="entry name" value="Ferric_reduct"/>
    <property type="match status" value="1"/>
</dbReference>
<keyword evidence="10" id="KW-1185">Reference proteome</keyword>
<evidence type="ECO:0000256" key="7">
    <source>
        <dbReference type="SAM" id="Phobius"/>
    </source>
</evidence>
<dbReference type="Pfam" id="PF08022">
    <property type="entry name" value="FAD_binding_8"/>
    <property type="match status" value="1"/>
</dbReference>
<dbReference type="GO" id="GO:0006811">
    <property type="term" value="P:monoatomic ion transport"/>
    <property type="evidence" value="ECO:0007669"/>
    <property type="project" value="UniProtKB-KW"/>
</dbReference>
<dbReference type="CDD" id="cd06186">
    <property type="entry name" value="NOX_Duox_like_FAD_NADP"/>
    <property type="match status" value="1"/>
</dbReference>
<evidence type="ECO:0000256" key="3">
    <source>
        <dbReference type="ARBA" id="ARBA00022989"/>
    </source>
</evidence>
<feature type="domain" description="FAD-binding FR-type" evidence="8">
    <location>
        <begin position="313"/>
        <end position="436"/>
    </location>
</feature>
<protein>
    <recommendedName>
        <fullName evidence="8">FAD-binding FR-type domain-containing protein</fullName>
    </recommendedName>
</protein>
<keyword evidence="4" id="KW-0560">Oxidoreductase</keyword>
<keyword evidence="2 7" id="KW-0812">Transmembrane</keyword>
<dbReference type="AlphaFoldDB" id="A0A507DSR1"/>
<feature type="transmembrane region" description="Helical" evidence="7">
    <location>
        <begin position="148"/>
        <end position="171"/>
    </location>
</feature>
<evidence type="ECO:0000313" key="9">
    <source>
        <dbReference type="EMBL" id="TPX54576.1"/>
    </source>
</evidence>
<evidence type="ECO:0000256" key="4">
    <source>
        <dbReference type="ARBA" id="ARBA00023002"/>
    </source>
</evidence>
<dbReference type="InterPro" id="IPR013130">
    <property type="entry name" value="Fe3_Rdtase_TM_dom"/>
</dbReference>
<organism evidence="9 10">
    <name type="scientific">Powellomyces hirtus</name>
    <dbReference type="NCBI Taxonomy" id="109895"/>
    <lineage>
        <taxon>Eukaryota</taxon>
        <taxon>Fungi</taxon>
        <taxon>Fungi incertae sedis</taxon>
        <taxon>Chytridiomycota</taxon>
        <taxon>Chytridiomycota incertae sedis</taxon>
        <taxon>Chytridiomycetes</taxon>
        <taxon>Spizellomycetales</taxon>
        <taxon>Powellomycetaceae</taxon>
        <taxon>Powellomyces</taxon>
    </lineage>
</organism>
<reference evidence="9 10" key="1">
    <citation type="journal article" date="2019" name="Sci. Rep.">
        <title>Comparative genomics of chytrid fungi reveal insights into the obligate biotrophic and pathogenic lifestyle of Synchytrium endobioticum.</title>
        <authorList>
            <person name="van de Vossenberg B.T.L.H."/>
            <person name="Warris S."/>
            <person name="Nguyen H.D.T."/>
            <person name="van Gent-Pelzer M.P.E."/>
            <person name="Joly D.L."/>
            <person name="van de Geest H.C."/>
            <person name="Bonants P.J.M."/>
            <person name="Smith D.S."/>
            <person name="Levesque C.A."/>
            <person name="van der Lee T.A.J."/>
        </authorList>
    </citation>
    <scope>NUCLEOTIDE SEQUENCE [LARGE SCALE GENOMIC DNA]</scope>
    <source>
        <strain evidence="9 10">CBS 809.83</strain>
    </source>
</reference>
<keyword evidence="3 7" id="KW-1133">Transmembrane helix</keyword>
<dbReference type="Gene3D" id="3.40.50.80">
    <property type="entry name" value="Nucleotide-binding domain of ferredoxin-NADP reductase (FNR) module"/>
    <property type="match status" value="1"/>
</dbReference>
<gene>
    <name evidence="9" type="ORF">PhCBS80983_g05875</name>
</gene>
<dbReference type="Gene3D" id="2.40.30.10">
    <property type="entry name" value="Translation factors"/>
    <property type="match status" value="1"/>
</dbReference>
<dbReference type="PANTHER" id="PTHR11972">
    <property type="entry name" value="NADPH OXIDASE"/>
    <property type="match status" value="1"/>
</dbReference>
<accession>A0A507DSR1</accession>
<sequence>MIKTSRSDIVMFLIGFCSLFGGFAIAISMIMADPKCRTSFCLDKPIGSPRYYLVLVSVYVFYGYILALGAATFVIRRTHKLDTFFRRRLSLPRFGSTSRRIHFSLSIGELVFVLSAAALLLWKFAYFAQWYFRNGVTTRPGQKWAASFFNLLTHALGHPLDVFIGFVLLPVSRHSPIASFLHIPFDGALRVHRIMGYAMFVWAAIHVSSFLAKTGLNGAQTYAKVIFGIGDPFKDLHDHMQLFGFLAMLSFILGFIPALPWLRRRHFNLFYIAHAFMLVMIAFAVVHSTTNFYYAVPGVILWTADLLLRARARMANPAGETHLDRVAREECGYIRMDIQTKTPFAFTPGQYVFINIPTLSPLEYHPFSISGSTTRSDTDSVLSLLIAASWKSTEWTNKLAARFVTHTDAEAAGALHNRVDAPAVVIEGPFGHCGFDVLTGNLDVVACFVSGSGVAPAFGLAHYVAAHILADGKKAPRKVLIFWATRAPYPHRTSFIADLYALFPPGVLEFHIFDTSHKEMQVTTTHMTTDNNNKPSTTALQAAASTLSLASTKSTPSHSIRTITAPALHPGVRHTPHRMAVPTVFDQLIRPHLGPHNRIGVFICANETLRMAIRDAVYETETLGTTVLVHEETYEF</sequence>
<dbReference type="InterPro" id="IPR013112">
    <property type="entry name" value="FAD-bd_8"/>
</dbReference>
<evidence type="ECO:0000256" key="1">
    <source>
        <dbReference type="ARBA" id="ARBA00004141"/>
    </source>
</evidence>
<evidence type="ECO:0000256" key="6">
    <source>
        <dbReference type="ARBA" id="ARBA00023136"/>
    </source>
</evidence>
<dbReference type="STRING" id="109895.A0A507DSR1"/>
<dbReference type="GO" id="GO:0005886">
    <property type="term" value="C:plasma membrane"/>
    <property type="evidence" value="ECO:0007669"/>
    <property type="project" value="TreeGrafter"/>
</dbReference>
<feature type="transmembrane region" description="Helical" evidence="7">
    <location>
        <begin position="242"/>
        <end position="262"/>
    </location>
</feature>
<dbReference type="InterPro" id="IPR050369">
    <property type="entry name" value="RBOH/FRE"/>
</dbReference>
<comment type="subcellular location">
    <subcellularLocation>
        <location evidence="1">Membrane</location>
        <topology evidence="1">Multi-pass membrane protein</topology>
    </subcellularLocation>
</comment>
<feature type="transmembrane region" description="Helical" evidence="7">
    <location>
        <begin position="51"/>
        <end position="75"/>
    </location>
</feature>
<dbReference type="InterPro" id="IPR039261">
    <property type="entry name" value="FNR_nucleotide-bd"/>
</dbReference>
<keyword evidence="5" id="KW-0406">Ion transport</keyword>
<dbReference type="Proteomes" id="UP000318582">
    <property type="component" value="Unassembled WGS sequence"/>
</dbReference>
<dbReference type="InterPro" id="IPR017938">
    <property type="entry name" value="Riboflavin_synthase-like_b-brl"/>
</dbReference>
<keyword evidence="6 7" id="KW-0472">Membrane</keyword>